<dbReference type="PANTHER" id="PTHR11686">
    <property type="entry name" value="GAMMA GLUTAMYL TRANSPEPTIDASE"/>
    <property type="match status" value="1"/>
</dbReference>
<keyword evidence="2" id="KW-0472">Membrane</keyword>
<feature type="compositionally biased region" description="Basic and acidic residues" evidence="1">
    <location>
        <begin position="1"/>
        <end position="39"/>
    </location>
</feature>
<keyword evidence="2" id="KW-0812">Transmembrane</keyword>
<gene>
    <name evidence="4" type="primary">LOC100367500</name>
</gene>
<proteinExistence type="predicted"/>
<keyword evidence="2" id="KW-1133">Transmembrane helix</keyword>
<keyword evidence="3" id="KW-1185">Reference proteome</keyword>
<dbReference type="PRINTS" id="PR01210">
    <property type="entry name" value="GGTRANSPTASE"/>
</dbReference>
<dbReference type="RefSeq" id="XP_002731597.1">
    <property type="nucleotide sequence ID" value="XM_002731551.2"/>
</dbReference>
<accession>A0ABM0GK28</accession>
<feature type="compositionally biased region" description="Basic and acidic residues" evidence="1">
    <location>
        <begin position="61"/>
        <end position="89"/>
    </location>
</feature>
<dbReference type="InterPro" id="IPR043138">
    <property type="entry name" value="GGT_lsub"/>
</dbReference>
<dbReference type="GeneID" id="100367500"/>
<dbReference type="SUPFAM" id="SSF56235">
    <property type="entry name" value="N-terminal nucleophile aminohydrolases (Ntn hydrolases)"/>
    <property type="match status" value="1"/>
</dbReference>
<dbReference type="PANTHER" id="PTHR11686:SF9">
    <property type="entry name" value="RE13973P"/>
    <property type="match status" value="1"/>
</dbReference>
<sequence length="667" mass="72330">MQGKTAEKDRNYEESKQARQVDSRESDKDAEKVRGKKDATAIASTSVGGAKNDGFDDVELDEVKDKTKEGQTDTQKKRDQDTKDSNDKATRCSCTRKQVIFIVVIGLLIFALVIATIVAIRVTQDQQLITTPSPNGFNNGAVASDYTECSEAGRDVLQDGGSAVDAAIATALCLGVVQSESSGIGGGFVMTVYNKLTGENVFFDARGMAPMAAESTMCSTDNMQCKYGAKAVAVPGELRGYKAAHDRFGVLPWKQLFQPAIRIANNGFTVSSHLSKALRELTLDPSVAFTDFTILWLLYAEDAYTEWKSEGDNMTRPVLAKLLELIAENGADEFYTGKTAKALIRDIQENGGIMATEDLSEYEVRVDDPLVVEIGDYTVITPPPPTSGAILAFMLKALQAAAPPDGIAFYHQFIETCKFAFAQRSKIADPVFEDVEAAVMSLISQEFVDEVVSIIKRGQPTYDTVHGYGDVFVSSNADRDNNLGGTHISVIAVNGDAVSMTSSLSSNFGSRFVSENTIVLLNNHMSEFTLDNSNTINSIAPGKRPLSSMAPSIVLDNQNNVTMVIGGTGGERAVPSIAMVMYEILYLNQTLADAVNNARLYNPLDPNVVIFEKELSKAIRDQLQVIGHALQQFDQTELFSSVESILVQDNTIETVPDLRKPGLPAGY</sequence>
<dbReference type="Gene3D" id="3.60.20.40">
    <property type="match status" value="1"/>
</dbReference>
<evidence type="ECO:0000313" key="4">
    <source>
        <dbReference type="RefSeq" id="XP_002731597.1"/>
    </source>
</evidence>
<organism evidence="3 4">
    <name type="scientific">Saccoglossus kowalevskii</name>
    <name type="common">Acorn worm</name>
    <dbReference type="NCBI Taxonomy" id="10224"/>
    <lineage>
        <taxon>Eukaryota</taxon>
        <taxon>Metazoa</taxon>
        <taxon>Hemichordata</taxon>
        <taxon>Enteropneusta</taxon>
        <taxon>Harrimaniidae</taxon>
        <taxon>Saccoglossus</taxon>
    </lineage>
</organism>
<dbReference type="Pfam" id="PF01019">
    <property type="entry name" value="G_glu_transpept"/>
    <property type="match status" value="1"/>
</dbReference>
<dbReference type="InterPro" id="IPR043137">
    <property type="entry name" value="GGT_ssub_C"/>
</dbReference>
<dbReference type="Gene3D" id="1.10.246.130">
    <property type="match status" value="1"/>
</dbReference>
<evidence type="ECO:0000313" key="3">
    <source>
        <dbReference type="Proteomes" id="UP000694865"/>
    </source>
</evidence>
<evidence type="ECO:0000256" key="1">
    <source>
        <dbReference type="SAM" id="MobiDB-lite"/>
    </source>
</evidence>
<dbReference type="InterPro" id="IPR029055">
    <property type="entry name" value="Ntn_hydrolases_N"/>
</dbReference>
<feature type="region of interest" description="Disordered" evidence="1">
    <location>
        <begin position="1"/>
        <end position="89"/>
    </location>
</feature>
<dbReference type="InterPro" id="IPR000101">
    <property type="entry name" value="GGT_peptidase"/>
</dbReference>
<name>A0ABM0GK28_SACKO</name>
<reference evidence="4" key="1">
    <citation type="submission" date="2025-08" db="UniProtKB">
        <authorList>
            <consortium name="RefSeq"/>
        </authorList>
    </citation>
    <scope>IDENTIFICATION</scope>
    <source>
        <tissue evidence="4">Testes</tissue>
    </source>
</reference>
<dbReference type="Proteomes" id="UP000694865">
    <property type="component" value="Unplaced"/>
</dbReference>
<feature type="transmembrane region" description="Helical" evidence="2">
    <location>
        <begin position="99"/>
        <end position="120"/>
    </location>
</feature>
<evidence type="ECO:0000256" key="2">
    <source>
        <dbReference type="SAM" id="Phobius"/>
    </source>
</evidence>
<protein>
    <submittedName>
        <fullName evidence="4">Gamma-glutamyltranspeptidase 1-like</fullName>
    </submittedName>
</protein>